<accession>A0A1X1ZTK7</accession>
<proteinExistence type="predicted"/>
<organism evidence="2 3">
    <name type="scientific">Mycobacterium palustre</name>
    <dbReference type="NCBI Taxonomy" id="153971"/>
    <lineage>
        <taxon>Bacteria</taxon>
        <taxon>Bacillati</taxon>
        <taxon>Actinomycetota</taxon>
        <taxon>Actinomycetes</taxon>
        <taxon>Mycobacteriales</taxon>
        <taxon>Mycobacteriaceae</taxon>
        <taxon>Mycobacterium</taxon>
        <taxon>Mycobacterium simiae complex</taxon>
    </lineage>
</organism>
<evidence type="ECO:0000313" key="3">
    <source>
        <dbReference type="Proteomes" id="UP000193529"/>
    </source>
</evidence>
<sequence>MAEVDCGTPHLAEVYRGAPVAADDPIDSNQDRTGADPTPSTVICLLQAADGQPLTGSARH</sequence>
<reference evidence="2 3" key="1">
    <citation type="submission" date="2016-01" db="EMBL/GenBank/DDBJ databases">
        <title>The new phylogeny of the genus Mycobacterium.</title>
        <authorList>
            <person name="Tarcisio F."/>
            <person name="Conor M."/>
            <person name="Antonella G."/>
            <person name="Elisabetta G."/>
            <person name="Giulia F.S."/>
            <person name="Sara T."/>
            <person name="Anna F."/>
            <person name="Clotilde B."/>
            <person name="Roberto B."/>
            <person name="Veronica D.S."/>
            <person name="Fabio R."/>
            <person name="Monica P."/>
            <person name="Olivier J."/>
            <person name="Enrico T."/>
            <person name="Nicola S."/>
        </authorList>
    </citation>
    <scope>NUCLEOTIDE SEQUENCE [LARGE SCALE GENOMIC DNA]</scope>
    <source>
        <strain evidence="2 3">DSM 44572</strain>
    </source>
</reference>
<keyword evidence="3" id="KW-1185">Reference proteome</keyword>
<protein>
    <submittedName>
        <fullName evidence="2">Uncharacterized protein</fullName>
    </submittedName>
</protein>
<dbReference type="EMBL" id="LQPJ01000076">
    <property type="protein sequence ID" value="ORW26745.1"/>
    <property type="molecule type" value="Genomic_DNA"/>
</dbReference>
<name>A0A1X1ZTK7_9MYCO</name>
<dbReference type="STRING" id="153971.AWC19_03425"/>
<dbReference type="AlphaFoldDB" id="A0A1X1ZTK7"/>
<evidence type="ECO:0000313" key="2">
    <source>
        <dbReference type="EMBL" id="ORW26745.1"/>
    </source>
</evidence>
<feature type="region of interest" description="Disordered" evidence="1">
    <location>
        <begin position="17"/>
        <end position="40"/>
    </location>
</feature>
<gene>
    <name evidence="2" type="ORF">AWC19_03425</name>
</gene>
<dbReference type="OrthoDB" id="3628931at2"/>
<dbReference type="Proteomes" id="UP000193529">
    <property type="component" value="Unassembled WGS sequence"/>
</dbReference>
<evidence type="ECO:0000256" key="1">
    <source>
        <dbReference type="SAM" id="MobiDB-lite"/>
    </source>
</evidence>
<comment type="caution">
    <text evidence="2">The sequence shown here is derived from an EMBL/GenBank/DDBJ whole genome shotgun (WGS) entry which is preliminary data.</text>
</comment>